<dbReference type="Proteomes" id="UP000442105">
    <property type="component" value="Unassembled WGS sequence"/>
</dbReference>
<dbReference type="RefSeq" id="WP_153127606.1">
    <property type="nucleotide sequence ID" value="NZ_VZCW01000020.1"/>
</dbReference>
<evidence type="ECO:0000313" key="1">
    <source>
        <dbReference type="EMBL" id="MQN11378.1"/>
    </source>
</evidence>
<comment type="caution">
    <text evidence="1">The sequence shown here is derived from an EMBL/GenBank/DDBJ whole genome shotgun (WGS) entry which is preliminary data.</text>
</comment>
<dbReference type="EMBL" id="VZCW01000020">
    <property type="protein sequence ID" value="MQN11378.1"/>
    <property type="molecule type" value="Genomic_DNA"/>
</dbReference>
<sequence length="122" mass="13676">MNEEERREKMIDRKWGLLDAIAQGYCQNPEFASTDYEPLADMIVRTANAVAERILQDPRIRATDAIEKGDVIKSKTKMITVAVISTSKNGMKIFKGATDDEPKEICGITALEVEYINGRKVP</sequence>
<reference evidence="2" key="1">
    <citation type="submission" date="2019-09" db="EMBL/GenBank/DDBJ databases">
        <title>Distinct polysaccharide growth profiles of human intestinal Prevotella copri isolates.</title>
        <authorList>
            <person name="Fehlner-Peach H."/>
            <person name="Magnabosco C."/>
            <person name="Raghavan V."/>
            <person name="Scher J.U."/>
            <person name="Tett A."/>
            <person name="Cox L.M."/>
            <person name="Gottsegen C."/>
            <person name="Watters A."/>
            <person name="Wiltshire- Gordon J.D."/>
            <person name="Segata N."/>
            <person name="Bonneau R."/>
            <person name="Littman D.R."/>
        </authorList>
    </citation>
    <scope>NUCLEOTIDE SEQUENCE [LARGE SCALE GENOMIC DNA]</scope>
    <source>
        <strain evidence="2">iAQ1179</strain>
    </source>
</reference>
<proteinExistence type="predicted"/>
<protein>
    <submittedName>
        <fullName evidence="1">Uncharacterized protein</fullName>
    </submittedName>
</protein>
<organism evidence="1 2">
    <name type="scientific">Segatella copri</name>
    <dbReference type="NCBI Taxonomy" id="165179"/>
    <lineage>
        <taxon>Bacteria</taxon>
        <taxon>Pseudomonadati</taxon>
        <taxon>Bacteroidota</taxon>
        <taxon>Bacteroidia</taxon>
        <taxon>Bacteroidales</taxon>
        <taxon>Prevotellaceae</taxon>
        <taxon>Segatella</taxon>
    </lineage>
</organism>
<name>A0AA90UD47_9BACT</name>
<accession>A0AA90UD47</accession>
<evidence type="ECO:0000313" key="2">
    <source>
        <dbReference type="Proteomes" id="UP000442105"/>
    </source>
</evidence>
<gene>
    <name evidence="1" type="ORF">F7D95_00795</name>
</gene>
<dbReference type="AlphaFoldDB" id="A0AA90UD47"/>